<evidence type="ECO:0000256" key="1">
    <source>
        <dbReference type="SAM" id="Phobius"/>
    </source>
</evidence>
<evidence type="ECO:0000313" key="2">
    <source>
        <dbReference type="EMBL" id="AGM26371.1"/>
    </source>
</evidence>
<reference evidence="2 3" key="1">
    <citation type="journal article" date="2013" name="Genome Biol. Evol.">
        <title>Complete genomes of two dipteran-associated spiroplasmas provided insights into the origin, dynamics, and impacts of viral invasion in spiroplasma.</title>
        <authorList>
            <person name="Ku C."/>
            <person name="Lo W.S."/>
            <person name="Chen L.L."/>
            <person name="Kuo C.H."/>
        </authorList>
    </citation>
    <scope>NUCLEOTIDE SEQUENCE [LARGE SCALE GENOMIC DNA]</scope>
    <source>
        <strain evidence="2">EA-1</strain>
    </source>
</reference>
<dbReference type="HOGENOM" id="CLU_510805_0_0_14"/>
<name>R4UMB0_9MOLU</name>
<feature type="transmembrane region" description="Helical" evidence="1">
    <location>
        <begin position="144"/>
        <end position="163"/>
    </location>
</feature>
<dbReference type="EMBL" id="CP005078">
    <property type="protein sequence ID" value="AGM26371.1"/>
    <property type="molecule type" value="Genomic_DNA"/>
</dbReference>
<keyword evidence="1" id="KW-1133">Transmembrane helix</keyword>
<dbReference type="PATRIC" id="fig|1276229.3.peg.774"/>
<feature type="transmembrane region" description="Helical" evidence="1">
    <location>
        <begin position="98"/>
        <end position="124"/>
    </location>
</feature>
<organism evidence="2 3">
    <name type="scientific">Spiroplasma syrphidicola EA-1</name>
    <dbReference type="NCBI Taxonomy" id="1276229"/>
    <lineage>
        <taxon>Bacteria</taxon>
        <taxon>Bacillati</taxon>
        <taxon>Mycoplasmatota</taxon>
        <taxon>Mollicutes</taxon>
        <taxon>Entomoplasmatales</taxon>
        <taxon>Spiroplasmataceae</taxon>
        <taxon>Spiroplasma</taxon>
    </lineage>
</organism>
<feature type="transmembrane region" description="Helical" evidence="1">
    <location>
        <begin position="21"/>
        <end position="41"/>
    </location>
</feature>
<feature type="transmembrane region" description="Helical" evidence="1">
    <location>
        <begin position="170"/>
        <end position="190"/>
    </location>
</feature>
<keyword evidence="1" id="KW-0472">Membrane</keyword>
<keyword evidence="1" id="KW-0812">Transmembrane</keyword>
<keyword evidence="3" id="KW-1185">Reference proteome</keyword>
<dbReference type="AlphaFoldDB" id="R4UMB0"/>
<feature type="transmembrane region" description="Helical" evidence="1">
    <location>
        <begin position="53"/>
        <end position="77"/>
    </location>
</feature>
<dbReference type="STRING" id="1276229.SSYRP_v1c07810"/>
<proteinExistence type="predicted"/>
<accession>R4UMB0</accession>
<feature type="transmembrane region" description="Helical" evidence="1">
    <location>
        <begin position="507"/>
        <end position="527"/>
    </location>
</feature>
<gene>
    <name evidence="2" type="ORF">SSYRP_v1c07810</name>
</gene>
<protein>
    <submittedName>
        <fullName evidence="2">Uncharacterized protein</fullName>
    </submittedName>
</protein>
<sequence>MKINLLFKNLFLITLRDLKNIMYLVFLFTIYLIFSISIIFLNDVASNANRMMHNLFISLNSILFASYIIFITSKLFNRQKNNNLVSLERRNGYSYKEIILSRLAIIVINILFIFLIVILINGILYSVSNKNILMNRYYWISIEYYLFVALLIFSISVFLITIFNFGVSNFISILIVFMLFTISLLSVFLISPKSNDESYLQNKYLVLNKNIEFEKNQNINKLVNYDQESKEVFKELNLLINKIKINDNYLHIFSEEQINTLNLRPLDLFLYGPGIWNGGFDITNTNPEFQKEFPSFSKLITEIKNYFKDNISYIGENEFKDLLNTEHMSENQKYFNIIYNSLKKINLSAGGIKELLLENIANYNYDALNDTIPFLQLVNNKEGINVSNSNQKLKNTILENYKNNWEQYYIYKYLNSLMLINNYINNNKFKIFQDETEKNNYYDFINKIKTNVRFNPLLHVSHMFYGEGYNNRALTEKIYDRNDFFYQPINLYIDDSNKLSEIANVNGLFIGYSLLNVAILIGSTFIFKKHNFI</sequence>
<dbReference type="Proteomes" id="UP000013963">
    <property type="component" value="Chromosome"/>
</dbReference>
<dbReference type="KEGG" id="ssyr:SSYRP_v1c07810"/>
<evidence type="ECO:0000313" key="3">
    <source>
        <dbReference type="Proteomes" id="UP000013963"/>
    </source>
</evidence>